<reference evidence="1" key="1">
    <citation type="submission" date="2021-03" db="EMBL/GenBank/DDBJ databases">
        <authorList>
            <person name="Bekaert M."/>
        </authorList>
    </citation>
    <scope>NUCLEOTIDE SEQUENCE</scope>
</reference>
<dbReference type="OrthoDB" id="10410591at2759"/>
<comment type="caution">
    <text evidence="1">The sequence shown here is derived from an EMBL/GenBank/DDBJ whole genome shotgun (WGS) entry which is preliminary data.</text>
</comment>
<dbReference type="EMBL" id="CAJPWZ010002500">
    <property type="protein sequence ID" value="CAG2239013.1"/>
    <property type="molecule type" value="Genomic_DNA"/>
</dbReference>
<evidence type="ECO:0000313" key="1">
    <source>
        <dbReference type="EMBL" id="CAG2239013.1"/>
    </source>
</evidence>
<organism evidence="1 2">
    <name type="scientific">Mytilus edulis</name>
    <name type="common">Blue mussel</name>
    <dbReference type="NCBI Taxonomy" id="6550"/>
    <lineage>
        <taxon>Eukaryota</taxon>
        <taxon>Metazoa</taxon>
        <taxon>Spiralia</taxon>
        <taxon>Lophotrochozoa</taxon>
        <taxon>Mollusca</taxon>
        <taxon>Bivalvia</taxon>
        <taxon>Autobranchia</taxon>
        <taxon>Pteriomorphia</taxon>
        <taxon>Mytilida</taxon>
        <taxon>Mytiloidea</taxon>
        <taxon>Mytilidae</taxon>
        <taxon>Mytilinae</taxon>
        <taxon>Mytilus</taxon>
    </lineage>
</organism>
<keyword evidence="2" id="KW-1185">Reference proteome</keyword>
<accession>A0A8S3U623</accession>
<dbReference type="AlphaFoldDB" id="A0A8S3U623"/>
<sequence length="168" mass="18817">MHASDPEDPCPSELGHIVADMCTDDYATEENFNGSSTVDSVLLRITKQQNNCSCHVSLQNNATNYTMFMSKYGGQRSAGPEQQNCGLAVEVEYVDTSNTTRSLLPIECTRGTDIRSFSLDGTKLRFKTRTIGGTFTRRYCMQIFRNQTIFSCDMIDPNIIQQEQMVIG</sequence>
<gene>
    <name evidence="1" type="ORF">MEDL_51399</name>
</gene>
<protein>
    <submittedName>
        <fullName evidence="1">Uncharacterized protein</fullName>
    </submittedName>
</protein>
<proteinExistence type="predicted"/>
<evidence type="ECO:0000313" key="2">
    <source>
        <dbReference type="Proteomes" id="UP000683360"/>
    </source>
</evidence>
<dbReference type="Proteomes" id="UP000683360">
    <property type="component" value="Unassembled WGS sequence"/>
</dbReference>
<name>A0A8S3U623_MYTED</name>